<dbReference type="PANTHER" id="PTHR37292:SF2">
    <property type="entry name" value="DUF262 DOMAIN-CONTAINING PROTEIN"/>
    <property type="match status" value="1"/>
</dbReference>
<dbReference type="Proteomes" id="UP000013307">
    <property type="component" value="Chromosome"/>
</dbReference>
<evidence type="ECO:0000259" key="1">
    <source>
        <dbReference type="Pfam" id="PF03235"/>
    </source>
</evidence>
<dbReference type="PANTHER" id="PTHR37292">
    <property type="entry name" value="VNG6097C"/>
    <property type="match status" value="1"/>
</dbReference>
<feature type="domain" description="GmrSD restriction endonucleases C-terminal" evidence="2">
    <location>
        <begin position="440"/>
        <end position="553"/>
    </location>
</feature>
<reference evidence="3 4" key="1">
    <citation type="journal article" date="2013" name="Genome Announc.">
        <title>Complete Genome Sequence of the Thermophilic and Facultatively Chemolithoautotrophic Sulfate Reducer Archaeoglobus sulfaticallidus Strain PM70-1T.</title>
        <authorList>
            <person name="Stokke R."/>
            <person name="Hocking W.P."/>
            <person name="Steinsbu B.O."/>
            <person name="Steen I.H."/>
        </authorList>
    </citation>
    <scope>NUCLEOTIDE SEQUENCE [LARGE SCALE GENOMIC DNA]</scope>
    <source>
        <strain evidence="3">PM70-1</strain>
    </source>
</reference>
<dbReference type="eggNOG" id="arCOG05223">
    <property type="taxonomic scope" value="Archaea"/>
</dbReference>
<evidence type="ECO:0000313" key="3">
    <source>
        <dbReference type="EMBL" id="AGK61269.1"/>
    </source>
</evidence>
<evidence type="ECO:0000259" key="2">
    <source>
        <dbReference type="Pfam" id="PF07510"/>
    </source>
</evidence>
<feature type="domain" description="GmrSD restriction endonucleases N-terminal" evidence="1">
    <location>
        <begin position="14"/>
        <end position="251"/>
    </location>
</feature>
<proteinExistence type="predicted"/>
<dbReference type="EMBL" id="CP005290">
    <property type="protein sequence ID" value="AGK61269.1"/>
    <property type="molecule type" value="Genomic_DNA"/>
</dbReference>
<name>N0BCC6_9EURY</name>
<dbReference type="STRING" id="387631.Asulf_01273"/>
<dbReference type="RefSeq" id="WP_015590867.1">
    <property type="nucleotide sequence ID" value="NC_021169.1"/>
</dbReference>
<accession>N0BCC6</accession>
<dbReference type="Pfam" id="PF07510">
    <property type="entry name" value="GmrSD_C"/>
    <property type="match status" value="1"/>
</dbReference>
<evidence type="ECO:0000313" key="4">
    <source>
        <dbReference type="Proteomes" id="UP000013307"/>
    </source>
</evidence>
<dbReference type="OrthoDB" id="240912at2157"/>
<keyword evidence="4" id="KW-1185">Reference proteome</keyword>
<protein>
    <recommendedName>
        <fullName evidence="5">DUF262 domain-containing protein</fullName>
    </recommendedName>
</protein>
<organism evidence="3 4">
    <name type="scientific">Archaeoglobus sulfaticallidus PM70-1</name>
    <dbReference type="NCBI Taxonomy" id="387631"/>
    <lineage>
        <taxon>Archaea</taxon>
        <taxon>Methanobacteriati</taxon>
        <taxon>Methanobacteriota</taxon>
        <taxon>Archaeoglobi</taxon>
        <taxon>Archaeoglobales</taxon>
        <taxon>Archaeoglobaceae</taxon>
        <taxon>Archaeoglobus</taxon>
    </lineage>
</organism>
<dbReference type="InterPro" id="IPR011089">
    <property type="entry name" value="GmrSD_C"/>
</dbReference>
<evidence type="ECO:0008006" key="5">
    <source>
        <dbReference type="Google" id="ProtNLM"/>
    </source>
</evidence>
<dbReference type="AlphaFoldDB" id="N0BCC6"/>
<sequence length="563" mass="66955">MRNKKETIRKFVSLINNEEEQGGLWLPNIQRYFIWSKEQIERLFDSIMREYPIGNLLIWKTKEPVKMRKFIDNYRDGLKLTDFYVPKNEKIKLLVLDGQQRLQSLFIALKGSYNGDELYFNVLSGKEEKEDVKFEFKFINPTKADIKQGWVKVKDIVYDNREYDEIAENIVEKIETKRPLSPLSEKEKRLIRKNVLKLIKEFRDKENIAYTELDSVDNPEIYTLNDVVEIFIRANSGGTPLSKSDLMFSLLTANWEEVEEDLTNFLEELNGTAFDFGRDFVLKTSLILIGAGAKYDVMKFRKEKNLKELQNNWEEIKKSIKEIKDFLCKYTFIRDDKALPSYLALIPLIYFNYRYPEKWRQSNKETLAKWLTRVLLTGAFSGSSDTLLDALIRKIDERGDFDIGTINAEIINRGRTISISEDSLLDTYYGDKKLYLIFALWYQDVNFKPAYEGNLPWVDHIFPQSKLKEIKEINPETGRKIMKYKWWDRDQIANLMLLSAEENRDEKKDKLPQEWLRDKDDEYFEIHLIPKDRELWKIENYEKFIEVRKKLIVDKFKKMGLLT</sequence>
<dbReference type="HOGENOM" id="CLU_034828_2_0_2"/>
<gene>
    <name evidence="3" type="ORF">Asulf_01273</name>
</gene>
<dbReference type="Pfam" id="PF03235">
    <property type="entry name" value="GmrSD_N"/>
    <property type="match status" value="1"/>
</dbReference>
<dbReference type="InterPro" id="IPR004919">
    <property type="entry name" value="GmrSD_N"/>
</dbReference>
<dbReference type="GeneID" id="15392914"/>
<dbReference type="KEGG" id="ast:Asulf_01273"/>